<evidence type="ECO:0000313" key="2">
    <source>
        <dbReference type="Proteomes" id="UP000317430"/>
    </source>
</evidence>
<dbReference type="EMBL" id="VOHL01000001">
    <property type="protein sequence ID" value="TWS99287.1"/>
    <property type="molecule type" value="Genomic_DNA"/>
</dbReference>
<dbReference type="AlphaFoldDB" id="A0A5C5SDV5"/>
<dbReference type="OrthoDB" id="2224462at2"/>
<keyword evidence="2" id="KW-1185">Reference proteome</keyword>
<dbReference type="Proteomes" id="UP000317430">
    <property type="component" value="Unassembled WGS sequence"/>
</dbReference>
<sequence>MTILDIISNYAPTVGMIATAFFGYKASTNESVGKARFEELKGELGAIRSDVNVVQEIGQLNNKEVKQVNDKLDLHDESHLIVMYNRLKKDINLAFKRGYTTSEEFAFITRMHSNYKALGGNGYIDRLYDDFKQLTIKEVEE</sequence>
<evidence type="ECO:0000313" key="1">
    <source>
        <dbReference type="EMBL" id="TWS99287.1"/>
    </source>
</evidence>
<name>A0A5C5SDV5_9STRE</name>
<reference evidence="1 2" key="1">
    <citation type="submission" date="2019-08" db="EMBL/GenBank/DDBJ databases">
        <authorList>
            <person name="Lei W."/>
        </authorList>
    </citation>
    <scope>NUCLEOTIDE SEQUENCE [LARGE SCALE GENOMIC DNA]</scope>
    <source>
        <strain evidence="1 2">CCUG 66496</strain>
    </source>
</reference>
<accession>A0A5C5SDV5</accession>
<comment type="caution">
    <text evidence="1">The sequence shown here is derived from an EMBL/GenBank/DDBJ whole genome shotgun (WGS) entry which is preliminary data.</text>
</comment>
<protein>
    <submittedName>
        <fullName evidence="1">Uncharacterized protein</fullName>
    </submittedName>
</protein>
<proteinExistence type="predicted"/>
<organism evidence="1 2">
    <name type="scientific">Streptococcus cuniculipharyngis</name>
    <dbReference type="NCBI Taxonomy" id="1562651"/>
    <lineage>
        <taxon>Bacteria</taxon>
        <taxon>Bacillati</taxon>
        <taxon>Bacillota</taxon>
        <taxon>Bacilli</taxon>
        <taxon>Lactobacillales</taxon>
        <taxon>Streptococcaceae</taxon>
        <taxon>Streptococcus</taxon>
    </lineage>
</organism>
<gene>
    <name evidence="1" type="ORF">FRX57_02730</name>
</gene>